<reference evidence="7" key="1">
    <citation type="submission" date="2014-08" db="EMBL/GenBank/DDBJ databases">
        <authorList>
            <person name="Murali S."/>
            <person name="Richards S."/>
            <person name="Bandaranaike D."/>
            <person name="Bellair M."/>
            <person name="Blankenburg K."/>
            <person name="Chao H."/>
            <person name="Dinh H."/>
            <person name="Doddapaneni H."/>
            <person name="Dugan-Rocha S."/>
            <person name="Elkadiri S."/>
            <person name="Gnanaolivu R."/>
            <person name="Hughes D."/>
            <person name="Lee S."/>
            <person name="Li M."/>
            <person name="Ming W."/>
            <person name="Munidasa M."/>
            <person name="Muniz J."/>
            <person name="Nguyen L."/>
            <person name="Osuji N."/>
            <person name="Pu L.-L."/>
            <person name="Puazo M."/>
            <person name="Skinner E."/>
            <person name="Qu C."/>
            <person name="Quiroz J."/>
            <person name="Raj R."/>
            <person name="Weissenberger G."/>
            <person name="Xin Y."/>
            <person name="Zou X."/>
            <person name="Han Y."/>
            <person name="Worley K."/>
            <person name="Muzny D."/>
            <person name="Gibbs R."/>
        </authorList>
    </citation>
    <scope>NUCLEOTIDE SEQUENCE</scope>
    <source>
        <strain evidence="7">HAZT.00-mixed</strain>
        <tissue evidence="7">Whole organism</tissue>
    </source>
</reference>
<evidence type="ECO:0000256" key="5">
    <source>
        <dbReference type="ARBA" id="ARBA00048204"/>
    </source>
</evidence>
<comment type="similarity">
    <text evidence="2 6">Belongs to the QNG1 protein family.</text>
</comment>
<dbReference type="OrthoDB" id="416777at2759"/>
<name>A0A6A0H3R6_HYAAZ</name>
<evidence type="ECO:0000256" key="3">
    <source>
        <dbReference type="ARBA" id="ARBA00035306"/>
    </source>
</evidence>
<evidence type="ECO:0000256" key="4">
    <source>
        <dbReference type="ARBA" id="ARBA00035393"/>
    </source>
</evidence>
<evidence type="ECO:0000256" key="6">
    <source>
        <dbReference type="RuleBase" id="RU365002"/>
    </source>
</evidence>
<sequence length="346" mass="38945">MTSSILSPRETGKFVSSKASNVSIDNTAIELLASYLADTVEQTALQSVGNEKCYFPEFSGLTSSQIINCVFIVDALNFNFWTCANEPRYTVTWNKVTGSGYLGLIQAINRALANGHAMYNPNYYGQLQAEDLKAMFRSDSGIEIPLLSERQSVLHEVSQVLIDKFNSSFTEMLEKAAGDARKLMQLVVENFPCFKDEAVYCGTKVSLYKRAQILTADLDLVFAMKGMPRLQNMDTLTMFADYRVPQVLLYFGVLVYSASLLENVKDNLVFANGSNEEVEIRACSIEAVERLVQSCRQQLQDRGWSKARALSSVSSVQVDYLLWEYRLANAEKLVKIPYHKTRCIFY</sequence>
<dbReference type="OMA" id="FSFWSEE"/>
<dbReference type="EC" id="3.2.2.-" evidence="6"/>
<dbReference type="RefSeq" id="XP_018006852.1">
    <property type="nucleotide sequence ID" value="XM_018151363.2"/>
</dbReference>
<dbReference type="InterPro" id="IPR019438">
    <property type="entry name" value="Q_salvage"/>
</dbReference>
<keyword evidence="8" id="KW-1185">Reference proteome</keyword>
<comment type="function">
    <text evidence="6">Catalyzes the hydrolysis of queuosine 5'-phosphate, releasing the nucleobase queuine (q). Is required for salvage of queuine from exogenous queuosine (Q) that is imported and then converted to queuosine 5'-phosphate intracellularly.</text>
</comment>
<dbReference type="EMBL" id="JQDR03007681">
    <property type="protein sequence ID" value="KAA0198254.1"/>
    <property type="molecule type" value="Genomic_DNA"/>
</dbReference>
<reference evidence="7" key="2">
    <citation type="journal article" date="2018" name="Environ. Sci. Technol.">
        <title>The Toxicogenome of Hyalella azteca: A Model for Sediment Ecotoxicology and Evolutionary Toxicology.</title>
        <authorList>
            <person name="Poynton H.C."/>
            <person name="Hasenbein S."/>
            <person name="Benoit J.B."/>
            <person name="Sepulveda M.S."/>
            <person name="Poelchau M.F."/>
            <person name="Hughes D.S.T."/>
            <person name="Murali S.C."/>
            <person name="Chen S."/>
            <person name="Glastad K.M."/>
            <person name="Goodisman M.A.D."/>
            <person name="Werren J.H."/>
            <person name="Vineis J.H."/>
            <person name="Bowen J.L."/>
            <person name="Friedrich M."/>
            <person name="Jones J."/>
            <person name="Robertson H.M."/>
            <person name="Feyereisen R."/>
            <person name="Mechler-Hickson A."/>
            <person name="Mathers N."/>
            <person name="Lee C.E."/>
            <person name="Colbourne J.K."/>
            <person name="Biales A."/>
            <person name="Johnston J.S."/>
            <person name="Wellborn G.A."/>
            <person name="Rosendale A.J."/>
            <person name="Cridge A.G."/>
            <person name="Munoz-Torres M.C."/>
            <person name="Bain P.A."/>
            <person name="Manny A.R."/>
            <person name="Major K.M."/>
            <person name="Lambert F.N."/>
            <person name="Vulpe C.D."/>
            <person name="Tuck P."/>
            <person name="Blalock B.J."/>
            <person name="Lin Y.Y."/>
            <person name="Smith M.E."/>
            <person name="Ochoa-Acuna H."/>
            <person name="Chen M.M."/>
            <person name="Childers C.P."/>
            <person name="Qu J."/>
            <person name="Dugan S."/>
            <person name="Lee S.L."/>
            <person name="Chao H."/>
            <person name="Dinh H."/>
            <person name="Han Y."/>
            <person name="Doddapaneni H."/>
            <person name="Worley K.C."/>
            <person name="Muzny D.M."/>
            <person name="Gibbs R.A."/>
            <person name="Richards S."/>
        </authorList>
    </citation>
    <scope>NUCLEOTIDE SEQUENCE</scope>
    <source>
        <strain evidence="7">HAZT.00-mixed</strain>
        <tissue evidence="7">Whole organism</tissue>
    </source>
</reference>
<evidence type="ECO:0000256" key="2">
    <source>
        <dbReference type="ARBA" id="ARBA00035119"/>
    </source>
</evidence>
<evidence type="ECO:0000313" key="9">
    <source>
        <dbReference type="RefSeq" id="XP_018006852.1"/>
    </source>
</evidence>
<reference evidence="9" key="4">
    <citation type="submission" date="2025-04" db="UniProtKB">
        <authorList>
            <consortium name="RefSeq"/>
        </authorList>
    </citation>
    <scope>IDENTIFICATION</scope>
    <source>
        <tissue evidence="9">Whole organism</tissue>
    </source>
</reference>
<evidence type="ECO:0000256" key="1">
    <source>
        <dbReference type="ARBA" id="ARBA00022801"/>
    </source>
</evidence>
<dbReference type="PANTHER" id="PTHR21314:SF0">
    <property type="entry name" value="QUEUOSINE 5'-PHOSPHATE N-GLYCOSYLASE_HYDROLASE"/>
    <property type="match status" value="1"/>
</dbReference>
<dbReference type="KEGG" id="hazt:108664699"/>
<dbReference type="GeneID" id="108664699"/>
<dbReference type="Pfam" id="PF10343">
    <property type="entry name" value="Q_salvage"/>
    <property type="match status" value="1"/>
</dbReference>
<dbReference type="Proteomes" id="UP000711488">
    <property type="component" value="Unassembled WGS sequence"/>
</dbReference>
<dbReference type="Proteomes" id="UP000694843">
    <property type="component" value="Unplaced"/>
</dbReference>
<comment type="catalytic activity">
    <reaction evidence="5 6">
        <text>queuosine 5'-phosphate + H2O = queuine + D-ribose 5-phosphate</text>
        <dbReference type="Rhea" id="RHEA:75387"/>
        <dbReference type="ChEBI" id="CHEBI:15377"/>
        <dbReference type="ChEBI" id="CHEBI:17433"/>
        <dbReference type="ChEBI" id="CHEBI:78346"/>
        <dbReference type="ChEBI" id="CHEBI:194371"/>
    </reaction>
    <physiologicalReaction direction="left-to-right" evidence="5 6">
        <dbReference type="Rhea" id="RHEA:75388"/>
    </physiologicalReaction>
</comment>
<evidence type="ECO:0000313" key="8">
    <source>
        <dbReference type="Proteomes" id="UP000694843"/>
    </source>
</evidence>
<dbReference type="PANTHER" id="PTHR21314">
    <property type="entry name" value="QUEUOSINE 5'-PHOSPHATE N-GLYCOSYLASE_HYDROLASE-RELATED"/>
    <property type="match status" value="1"/>
</dbReference>
<evidence type="ECO:0000313" key="7">
    <source>
        <dbReference type="EMBL" id="KAA0198254.1"/>
    </source>
</evidence>
<gene>
    <name evidence="9" type="primary">LOC108664699</name>
    <name evidence="7" type="ORF">HAZT_HAZT006690</name>
</gene>
<proteinExistence type="inferred from homology"/>
<reference evidence="7" key="3">
    <citation type="submission" date="2019-06" db="EMBL/GenBank/DDBJ databases">
        <authorList>
            <person name="Poynton C."/>
            <person name="Hasenbein S."/>
            <person name="Benoit J.B."/>
            <person name="Sepulveda M.S."/>
            <person name="Poelchau M.F."/>
            <person name="Murali S.C."/>
            <person name="Chen S."/>
            <person name="Glastad K.M."/>
            <person name="Werren J.H."/>
            <person name="Vineis J.H."/>
            <person name="Bowen J.L."/>
            <person name="Friedrich M."/>
            <person name="Jones J."/>
            <person name="Robertson H.M."/>
            <person name="Feyereisen R."/>
            <person name="Mechler-Hickson A."/>
            <person name="Mathers N."/>
            <person name="Lee C.E."/>
            <person name="Colbourne J.K."/>
            <person name="Biales A."/>
            <person name="Johnston J.S."/>
            <person name="Wellborn G.A."/>
            <person name="Rosendale A.J."/>
            <person name="Cridge A.G."/>
            <person name="Munoz-Torres M.C."/>
            <person name="Bain P.A."/>
            <person name="Manny A.R."/>
            <person name="Major K.M."/>
            <person name="Lambert F.N."/>
            <person name="Vulpe C.D."/>
            <person name="Tuck P."/>
            <person name="Blalock B.J."/>
            <person name="Lin Y.-Y."/>
            <person name="Smith M.E."/>
            <person name="Ochoa-Acuna H."/>
            <person name="Chen M.-J.M."/>
            <person name="Childers C.P."/>
            <person name="Qu J."/>
            <person name="Dugan S."/>
            <person name="Lee S.L."/>
            <person name="Chao H."/>
            <person name="Dinh H."/>
            <person name="Han Y."/>
            <person name="Doddapaneni H."/>
            <person name="Worley K.C."/>
            <person name="Muzny D.M."/>
            <person name="Gibbs R.A."/>
            <person name="Richards S."/>
        </authorList>
    </citation>
    <scope>NUCLEOTIDE SEQUENCE</scope>
    <source>
        <strain evidence="7">HAZT.00-mixed</strain>
        <tissue evidence="7">Whole organism</tissue>
    </source>
</reference>
<accession>A0A6A0H3R6</accession>
<protein>
    <recommendedName>
        <fullName evidence="3 6">Queuosine 5'-phosphate N-glycosylase/hydrolase</fullName>
        <ecNumber evidence="6">3.2.2.-</ecNumber>
    </recommendedName>
    <alternativeName>
        <fullName evidence="4 6">Queuosine-nucleotide N-glycosylase/hydrolase</fullName>
    </alternativeName>
</protein>
<dbReference type="AlphaFoldDB" id="A0A6A0H3R6"/>
<dbReference type="GO" id="GO:0006400">
    <property type="term" value="P:tRNA modification"/>
    <property type="evidence" value="ECO:0007669"/>
    <property type="project" value="TreeGrafter"/>
</dbReference>
<dbReference type="GO" id="GO:0016787">
    <property type="term" value="F:hydrolase activity"/>
    <property type="evidence" value="ECO:0007669"/>
    <property type="project" value="UniProtKB-KW"/>
</dbReference>
<organism evidence="7">
    <name type="scientific">Hyalella azteca</name>
    <name type="common">Amphipod</name>
    <dbReference type="NCBI Taxonomy" id="294128"/>
    <lineage>
        <taxon>Eukaryota</taxon>
        <taxon>Metazoa</taxon>
        <taxon>Ecdysozoa</taxon>
        <taxon>Arthropoda</taxon>
        <taxon>Crustacea</taxon>
        <taxon>Multicrustacea</taxon>
        <taxon>Malacostraca</taxon>
        <taxon>Eumalacostraca</taxon>
        <taxon>Peracarida</taxon>
        <taxon>Amphipoda</taxon>
        <taxon>Senticaudata</taxon>
        <taxon>Talitrida</taxon>
        <taxon>Talitroidea</taxon>
        <taxon>Hyalellidae</taxon>
        <taxon>Hyalella</taxon>
    </lineage>
</organism>
<keyword evidence="1 6" id="KW-0378">Hydrolase</keyword>